<proteinExistence type="predicted"/>
<dbReference type="Gene3D" id="3.30.70.1320">
    <property type="entry name" value="Multidrug efflux transporter AcrB pore domain like"/>
    <property type="match status" value="1"/>
</dbReference>
<dbReference type="Proteomes" id="UP000027946">
    <property type="component" value="Unassembled WGS sequence"/>
</dbReference>
<feature type="transmembrane region" description="Helical" evidence="1">
    <location>
        <begin position="14"/>
        <end position="33"/>
    </location>
</feature>
<feature type="transmembrane region" description="Helical" evidence="1">
    <location>
        <begin position="521"/>
        <end position="540"/>
    </location>
</feature>
<dbReference type="STRING" id="1121324.CLIT_10c05110"/>
<evidence type="ECO:0000313" key="3">
    <source>
        <dbReference type="Proteomes" id="UP000027946"/>
    </source>
</evidence>
<organism evidence="2 3">
    <name type="scientific">Peptoclostridium litorale DSM 5388</name>
    <dbReference type="NCBI Taxonomy" id="1121324"/>
    <lineage>
        <taxon>Bacteria</taxon>
        <taxon>Bacillati</taxon>
        <taxon>Bacillota</taxon>
        <taxon>Clostridia</taxon>
        <taxon>Peptostreptococcales</taxon>
        <taxon>Peptoclostridiaceae</taxon>
        <taxon>Peptoclostridium</taxon>
    </lineage>
</organism>
<comment type="caution">
    <text evidence="2">The sequence shown here is derived from an EMBL/GenBank/DDBJ whole genome shotgun (WGS) entry which is preliminary data.</text>
</comment>
<feature type="transmembrane region" description="Helical" evidence="1">
    <location>
        <begin position="334"/>
        <end position="351"/>
    </location>
</feature>
<dbReference type="PANTHER" id="PTHR32063:SF18">
    <property type="entry name" value="CATION EFFLUX SYSTEM PROTEIN"/>
    <property type="match status" value="1"/>
</dbReference>
<dbReference type="PANTHER" id="PTHR32063">
    <property type="match status" value="1"/>
</dbReference>
<dbReference type="SUPFAM" id="SSF82714">
    <property type="entry name" value="Multidrug efflux transporter AcrB TolC docking domain, DN and DC subdomains"/>
    <property type="match status" value="2"/>
</dbReference>
<dbReference type="Gene3D" id="1.20.1640.10">
    <property type="entry name" value="Multidrug efflux transporter AcrB transmembrane domain"/>
    <property type="match status" value="2"/>
</dbReference>
<dbReference type="OrthoDB" id="9757876at2"/>
<dbReference type="InterPro" id="IPR001036">
    <property type="entry name" value="Acrflvin-R"/>
</dbReference>
<sequence>MNKLIKQLIKERRVTLFLAAIIAFVGMYSYYVLPRQESPDVSFPAAMIITPYPGASPKDVNDLVTSKIEEELSELDGIDNIEGISNQGLSITVPMFTVGTDYDKAMQDVRNAVSDAQAELPGGAFVAEINTDLVETAGMIISLSGENYSYEQLASFGELFKNELAGIRGISKFEIEGEVEKQVKVDIDFAKLNQIGLSTSNVSDIIQAQNIEIPSGSIKYESGEITVKTPGIYTSVDDIKEIIIGVSGESGVVTRLSDVANVKMDLEDDSEKYKQNGLNSVLLTGYFEKGNNVVIIGKDVRAALDRVKAQLPEDIVVEEVIYQPDDVSKSVNDFMINLLEGIMLVIVVVFLGMGMRNAVVVSAAIPLSILMTFGVMYLQKIYIHQMSLTALIVALGILVDNAIVISDTIQVRMDDGEAKLDAAYNATVMSSIPIFTATLTTIAAFSPLMGMPGAAGEFLGAIPKVLIISIIAAYIVSMFITPAMAAVVFKKNKREKAEKENRIRLFFKNALEKALSFKKTTVISTFIILILVVQILMPSLPSEFFPYVDKDLFYIDMTSENAGSIEATEKLTDEVVKLLSNEPEITSYTVAVGNGVPKYYISAPLATPSSDFGQLVCKFDLGKKGGRRFKSNVEFTDHIQNLLDENISAGKCSVNLLANAEPGAKIVLRVSGDNPDRLREVSNMLKDEITKMQGTKNVRHNMKDSTYELSVNVDEEKASSLGINKYDIQSQINVALYGKVSSVFRKDGNEYGIKVQSNIDSVDQLENLEIASSITGSKIPLKQFAKVEYSKKEDTIYTYNKKQSVTIEAEELPGFNAAEIEDSIEKEILPNVDTSGTNVEFDGERESIAENFGVVGVLAMFAIFAIYVILVVQFNSFVQPVVILATVPLSLIGSIVGLFIFNKPLSLTAFLGIIALIGLVVKNGILLIEYINEARKQGHSIDESCVDAVEKRFNAIILSATTTVIGLAPLAISGSSLFAPMSISLMFGLIVSTFLTMIVIPVIYSLIETWLENRKSNTNKKL</sequence>
<feature type="transmembrane region" description="Helical" evidence="1">
    <location>
        <begin position="984"/>
        <end position="1007"/>
    </location>
</feature>
<dbReference type="InterPro" id="IPR027463">
    <property type="entry name" value="AcrB_DN_DC_subdom"/>
</dbReference>
<dbReference type="EMBL" id="JJMM01000010">
    <property type="protein sequence ID" value="KDR95784.1"/>
    <property type="molecule type" value="Genomic_DNA"/>
</dbReference>
<feature type="transmembrane region" description="Helical" evidence="1">
    <location>
        <begin position="881"/>
        <end position="901"/>
    </location>
</feature>
<dbReference type="Gene3D" id="3.30.70.1440">
    <property type="entry name" value="Multidrug efflux transporter AcrB pore domain"/>
    <property type="match status" value="1"/>
</dbReference>
<keyword evidence="1" id="KW-0472">Membrane</keyword>
<evidence type="ECO:0000313" key="2">
    <source>
        <dbReference type="EMBL" id="KDR95784.1"/>
    </source>
</evidence>
<dbReference type="Gene3D" id="3.30.70.1430">
    <property type="entry name" value="Multidrug efflux transporter AcrB pore domain"/>
    <property type="match status" value="2"/>
</dbReference>
<dbReference type="eggNOG" id="COG0841">
    <property type="taxonomic scope" value="Bacteria"/>
</dbReference>
<feature type="transmembrane region" description="Helical" evidence="1">
    <location>
        <begin position="465"/>
        <end position="489"/>
    </location>
</feature>
<keyword evidence="3" id="KW-1185">Reference proteome</keyword>
<dbReference type="RefSeq" id="WP_038264339.1">
    <property type="nucleotide sequence ID" value="NZ_FSRH01000011.1"/>
</dbReference>
<dbReference type="GO" id="GO:0005886">
    <property type="term" value="C:plasma membrane"/>
    <property type="evidence" value="ECO:0007669"/>
    <property type="project" value="TreeGrafter"/>
</dbReference>
<protein>
    <submittedName>
        <fullName evidence="2">Nodulation protein NolG</fullName>
    </submittedName>
</protein>
<feature type="transmembrane region" description="Helical" evidence="1">
    <location>
        <begin position="383"/>
        <end position="405"/>
    </location>
</feature>
<dbReference type="AlphaFoldDB" id="A0A069RFH1"/>
<feature type="transmembrane region" description="Helical" evidence="1">
    <location>
        <begin position="953"/>
        <end position="972"/>
    </location>
</feature>
<dbReference type="SUPFAM" id="SSF82693">
    <property type="entry name" value="Multidrug efflux transporter AcrB pore domain, PN1, PN2, PC1 and PC2 subdomains"/>
    <property type="match status" value="2"/>
</dbReference>
<feature type="transmembrane region" description="Helical" evidence="1">
    <location>
        <begin position="426"/>
        <end position="445"/>
    </location>
</feature>
<feature type="transmembrane region" description="Helical" evidence="1">
    <location>
        <begin position="852"/>
        <end position="874"/>
    </location>
</feature>
<keyword evidence="1" id="KW-1133">Transmembrane helix</keyword>
<feature type="transmembrane region" description="Helical" evidence="1">
    <location>
        <begin position="907"/>
        <end position="932"/>
    </location>
</feature>
<dbReference type="PRINTS" id="PR00702">
    <property type="entry name" value="ACRIFLAVINRP"/>
</dbReference>
<evidence type="ECO:0000256" key="1">
    <source>
        <dbReference type="SAM" id="Phobius"/>
    </source>
</evidence>
<accession>A0A069RFH1</accession>
<dbReference type="Pfam" id="PF00873">
    <property type="entry name" value="ACR_tran"/>
    <property type="match status" value="1"/>
</dbReference>
<dbReference type="SUPFAM" id="SSF82866">
    <property type="entry name" value="Multidrug efflux transporter AcrB transmembrane domain"/>
    <property type="match status" value="2"/>
</dbReference>
<dbReference type="GO" id="GO:0042910">
    <property type="term" value="F:xenobiotic transmembrane transporter activity"/>
    <property type="evidence" value="ECO:0007669"/>
    <property type="project" value="TreeGrafter"/>
</dbReference>
<name>A0A069RFH1_PEPLI</name>
<gene>
    <name evidence="2" type="primary">nolG2</name>
    <name evidence="2" type="ORF">CLIT_10c05110</name>
</gene>
<feature type="transmembrane region" description="Helical" evidence="1">
    <location>
        <begin position="358"/>
        <end position="377"/>
    </location>
</feature>
<reference evidence="2 3" key="1">
    <citation type="submission" date="2014-03" db="EMBL/GenBank/DDBJ databases">
        <title>Genome sequence of Clostridium litorale W6, DSM 5388.</title>
        <authorList>
            <person name="Poehlein A."/>
            <person name="Jagirdar A."/>
            <person name="Khonsari B."/>
            <person name="Chibani C.M."/>
            <person name="Gutierrez Gutierrez D.A."/>
            <person name="Davydova E."/>
            <person name="Alghaithi H.S."/>
            <person name="Nair K.P."/>
            <person name="Dhamotharan K."/>
            <person name="Chandran L."/>
            <person name="G W."/>
            <person name="Daniel R."/>
        </authorList>
    </citation>
    <scope>NUCLEOTIDE SEQUENCE [LARGE SCALE GENOMIC DNA]</scope>
    <source>
        <strain evidence="2 3">W6</strain>
    </source>
</reference>
<dbReference type="Gene3D" id="3.30.2090.10">
    <property type="entry name" value="Multidrug efflux transporter AcrB TolC docking domain, DN and DC subdomains"/>
    <property type="match status" value="2"/>
</dbReference>
<keyword evidence="1" id="KW-0812">Transmembrane</keyword>